<evidence type="ECO:0000313" key="3">
    <source>
        <dbReference type="Proteomes" id="UP000789572"/>
    </source>
</evidence>
<protein>
    <submittedName>
        <fullName evidence="2">7897_t:CDS:1</fullName>
    </submittedName>
</protein>
<organism evidence="2 3">
    <name type="scientific">Paraglomus occultum</name>
    <dbReference type="NCBI Taxonomy" id="144539"/>
    <lineage>
        <taxon>Eukaryota</taxon>
        <taxon>Fungi</taxon>
        <taxon>Fungi incertae sedis</taxon>
        <taxon>Mucoromycota</taxon>
        <taxon>Glomeromycotina</taxon>
        <taxon>Glomeromycetes</taxon>
        <taxon>Paraglomerales</taxon>
        <taxon>Paraglomeraceae</taxon>
        <taxon>Paraglomus</taxon>
    </lineage>
</organism>
<keyword evidence="1" id="KW-0472">Membrane</keyword>
<evidence type="ECO:0000256" key="1">
    <source>
        <dbReference type="SAM" id="Phobius"/>
    </source>
</evidence>
<keyword evidence="1" id="KW-0812">Transmembrane</keyword>
<name>A0A9N9BZX9_9GLOM</name>
<keyword evidence="1" id="KW-1133">Transmembrane helix</keyword>
<comment type="caution">
    <text evidence="2">The sequence shown here is derived from an EMBL/GenBank/DDBJ whole genome shotgun (WGS) entry which is preliminary data.</text>
</comment>
<dbReference type="AlphaFoldDB" id="A0A9N9BZX9"/>
<dbReference type="Gene3D" id="1.10.150.50">
    <property type="entry name" value="Transcription Factor, Ets-1"/>
    <property type="match status" value="1"/>
</dbReference>
<proteinExistence type="predicted"/>
<keyword evidence="3" id="KW-1185">Reference proteome</keyword>
<dbReference type="EMBL" id="CAJVPJ010001219">
    <property type="protein sequence ID" value="CAG8581608.1"/>
    <property type="molecule type" value="Genomic_DNA"/>
</dbReference>
<evidence type="ECO:0000313" key="2">
    <source>
        <dbReference type="EMBL" id="CAG8581608.1"/>
    </source>
</evidence>
<dbReference type="Proteomes" id="UP000789572">
    <property type="component" value="Unassembled WGS sequence"/>
</dbReference>
<dbReference type="InterPro" id="IPR013761">
    <property type="entry name" value="SAM/pointed_sf"/>
</dbReference>
<sequence length="286" mass="32999">MSTPASSSSSVTEEKQAPTLAELVRKYDTENLIEFLKEQKDLQLDETHFEILRNEITGRTFLKLTKEEFMQDGLKRGPATTLADYAKEIKEKKLRAFSSYRSLREVLLRYDLDSDGTESIPLFTLPTYEIQDNDKHFAHCMAEILVRLKNYGTLLVDSLESMRNEYVVALLHSALHIVRDDTQKEFNMRPQHEITGEKSTGRVDYAIKETEDLICITEDKQHKVPMGYAQNIAQLESSFETNKKKRKASEAFDDDFDYLYGIVTTGKYGILIVFLMITSLKIIHKF</sequence>
<feature type="transmembrane region" description="Helical" evidence="1">
    <location>
        <begin position="258"/>
        <end position="280"/>
    </location>
</feature>
<reference evidence="2" key="1">
    <citation type="submission" date="2021-06" db="EMBL/GenBank/DDBJ databases">
        <authorList>
            <person name="Kallberg Y."/>
            <person name="Tangrot J."/>
            <person name="Rosling A."/>
        </authorList>
    </citation>
    <scope>NUCLEOTIDE SEQUENCE</scope>
    <source>
        <strain evidence="2">IA702</strain>
    </source>
</reference>
<dbReference type="OrthoDB" id="2341968at2759"/>
<accession>A0A9N9BZX9</accession>
<gene>
    <name evidence="2" type="ORF">POCULU_LOCUS6517</name>
</gene>